<evidence type="ECO:0000256" key="4">
    <source>
        <dbReference type="ARBA" id="ARBA00022723"/>
    </source>
</evidence>
<feature type="region of interest" description="Disordered" evidence="9">
    <location>
        <begin position="88"/>
        <end position="164"/>
    </location>
</feature>
<dbReference type="GO" id="GO:0008270">
    <property type="term" value="F:zinc ion binding"/>
    <property type="evidence" value="ECO:0007669"/>
    <property type="project" value="UniProtKB-KW"/>
</dbReference>
<comment type="catalytic activity">
    <reaction evidence="1">
        <text>S-ubiquitinyl-[E2 ubiquitin-conjugating enzyme]-L-cysteine + [acceptor protein]-L-lysine = [E2 ubiquitin-conjugating enzyme]-L-cysteine + N(6)-ubiquitinyl-[acceptor protein]-L-lysine.</text>
        <dbReference type="EC" id="2.3.2.27"/>
    </reaction>
</comment>
<feature type="domain" description="RING-type" evidence="10">
    <location>
        <begin position="284"/>
        <end position="325"/>
    </location>
</feature>
<keyword evidence="6" id="KW-0833">Ubl conjugation pathway</keyword>
<feature type="compositionally biased region" description="Acidic residues" evidence="9">
    <location>
        <begin position="130"/>
        <end position="164"/>
    </location>
</feature>
<evidence type="ECO:0000259" key="10">
    <source>
        <dbReference type="PROSITE" id="PS50089"/>
    </source>
</evidence>
<dbReference type="AlphaFoldDB" id="A0AAE1JYX2"/>
<evidence type="ECO:0000256" key="3">
    <source>
        <dbReference type="ARBA" id="ARBA00022679"/>
    </source>
</evidence>
<dbReference type="PROSITE" id="PS50089">
    <property type="entry name" value="ZF_RING_2"/>
    <property type="match status" value="1"/>
</dbReference>
<accession>A0AAE1JYX2</accession>
<organism evidence="11 12">
    <name type="scientific">Acacia crassicarpa</name>
    <name type="common">northern wattle</name>
    <dbReference type="NCBI Taxonomy" id="499986"/>
    <lineage>
        <taxon>Eukaryota</taxon>
        <taxon>Viridiplantae</taxon>
        <taxon>Streptophyta</taxon>
        <taxon>Embryophyta</taxon>
        <taxon>Tracheophyta</taxon>
        <taxon>Spermatophyta</taxon>
        <taxon>Magnoliopsida</taxon>
        <taxon>eudicotyledons</taxon>
        <taxon>Gunneridae</taxon>
        <taxon>Pentapetalae</taxon>
        <taxon>rosids</taxon>
        <taxon>fabids</taxon>
        <taxon>Fabales</taxon>
        <taxon>Fabaceae</taxon>
        <taxon>Caesalpinioideae</taxon>
        <taxon>mimosoid clade</taxon>
        <taxon>Acacieae</taxon>
        <taxon>Acacia</taxon>
    </lineage>
</organism>
<dbReference type="GO" id="GO:0061630">
    <property type="term" value="F:ubiquitin protein ligase activity"/>
    <property type="evidence" value="ECO:0007669"/>
    <property type="project" value="UniProtKB-EC"/>
</dbReference>
<dbReference type="EC" id="2.3.2.27" evidence="2"/>
<proteinExistence type="predicted"/>
<dbReference type="InterPro" id="IPR039525">
    <property type="entry name" value="RNF126-like_zinc-ribbon"/>
</dbReference>
<protein>
    <recommendedName>
        <fullName evidence="2">RING-type E3 ubiquitin transferase</fullName>
        <ecNumber evidence="2">2.3.2.27</ecNumber>
    </recommendedName>
</protein>
<evidence type="ECO:0000256" key="2">
    <source>
        <dbReference type="ARBA" id="ARBA00012483"/>
    </source>
</evidence>
<dbReference type="Pfam" id="PF13639">
    <property type="entry name" value="zf-RING_2"/>
    <property type="match status" value="1"/>
</dbReference>
<comment type="caution">
    <text evidence="11">The sequence shown here is derived from an EMBL/GenBank/DDBJ whole genome shotgun (WGS) entry which is preliminary data.</text>
</comment>
<dbReference type="PANTHER" id="PTHR15710">
    <property type="entry name" value="E3 UBIQUITIN-PROTEIN LIGASE PRAJA"/>
    <property type="match status" value="1"/>
</dbReference>
<dbReference type="Pfam" id="PF14369">
    <property type="entry name" value="Zn_ribbon_19"/>
    <property type="match status" value="1"/>
</dbReference>
<dbReference type="SMART" id="SM00184">
    <property type="entry name" value="RING"/>
    <property type="match status" value="1"/>
</dbReference>
<keyword evidence="5 8" id="KW-0863">Zinc-finger</keyword>
<evidence type="ECO:0000256" key="6">
    <source>
        <dbReference type="ARBA" id="ARBA00022786"/>
    </source>
</evidence>
<sequence length="364" mass="40344">MAESPSPTPEQPLPESDDSQYWCYHCDKRVSVETHPEGPDILCLECKHGFVESIPSPSLAPPSTTSDLIDDPHFESQFLRVLRLLAESARDEDAPPPPPSRNRSSGDDFLRVEFEDWDDDEESSNNNNNYEDDEDDGVEIRDEGEEHEGAEEHEDGLGVEDLSGDEAEEYLRRRSMRNRIRDLTSRIRDLATGTRSRRNRILDWADILMGLEDNSIELRLQVPDSDRFFGNPGDYVDAADYEALLMTLAESDGSGRRGAPPAAKSAVESLPTVEIVSEDQALVCAICKDMVGVGSMAKQLPCGHQYHGDCIVPWLGSRNSCPVCRFELPTDDQDYEEEKKKKVIATTADGASGSGGTDAVSCLF</sequence>
<keyword evidence="4" id="KW-0479">Metal-binding</keyword>
<evidence type="ECO:0000256" key="7">
    <source>
        <dbReference type="ARBA" id="ARBA00022833"/>
    </source>
</evidence>
<keyword evidence="12" id="KW-1185">Reference proteome</keyword>
<dbReference type="Gene3D" id="3.30.40.10">
    <property type="entry name" value="Zinc/RING finger domain, C3HC4 (zinc finger)"/>
    <property type="match status" value="1"/>
</dbReference>
<keyword evidence="3" id="KW-0808">Transferase</keyword>
<evidence type="ECO:0000313" key="11">
    <source>
        <dbReference type="EMBL" id="KAK4261904.1"/>
    </source>
</evidence>
<dbReference type="GO" id="GO:0005737">
    <property type="term" value="C:cytoplasm"/>
    <property type="evidence" value="ECO:0007669"/>
    <property type="project" value="TreeGrafter"/>
</dbReference>
<dbReference type="FunFam" id="3.30.40.10:FF:000022">
    <property type="entry name" value="E3 ubiquitin-protein ligase RING1-like"/>
    <property type="match status" value="1"/>
</dbReference>
<reference evidence="11" key="1">
    <citation type="submission" date="2023-10" db="EMBL/GenBank/DDBJ databases">
        <title>Chromosome-level genome of the transformable northern wattle, Acacia crassicarpa.</title>
        <authorList>
            <person name="Massaro I."/>
            <person name="Sinha N.R."/>
            <person name="Poethig S."/>
            <person name="Leichty A.R."/>
        </authorList>
    </citation>
    <scope>NUCLEOTIDE SEQUENCE</scope>
    <source>
        <strain evidence="11">Acra3RX</strain>
        <tissue evidence="11">Leaf</tissue>
    </source>
</reference>
<dbReference type="InterPro" id="IPR001841">
    <property type="entry name" value="Znf_RING"/>
</dbReference>
<dbReference type="InterPro" id="IPR013083">
    <property type="entry name" value="Znf_RING/FYVE/PHD"/>
</dbReference>
<dbReference type="GO" id="GO:0016567">
    <property type="term" value="P:protein ubiquitination"/>
    <property type="evidence" value="ECO:0007669"/>
    <property type="project" value="TreeGrafter"/>
</dbReference>
<evidence type="ECO:0000313" key="12">
    <source>
        <dbReference type="Proteomes" id="UP001293593"/>
    </source>
</evidence>
<dbReference type="SUPFAM" id="SSF57850">
    <property type="entry name" value="RING/U-box"/>
    <property type="match status" value="1"/>
</dbReference>
<gene>
    <name evidence="11" type="ORF">QN277_004840</name>
</gene>
<dbReference type="EMBL" id="JAWXYG010000010">
    <property type="protein sequence ID" value="KAK4261904.1"/>
    <property type="molecule type" value="Genomic_DNA"/>
</dbReference>
<dbReference type="PANTHER" id="PTHR15710:SF108">
    <property type="entry name" value="OS03G0286100 PROTEIN"/>
    <property type="match status" value="1"/>
</dbReference>
<name>A0AAE1JYX2_9FABA</name>
<feature type="compositionally biased region" description="Basic and acidic residues" evidence="9">
    <location>
        <begin position="104"/>
        <end position="114"/>
    </location>
</feature>
<keyword evidence="7" id="KW-0862">Zinc</keyword>
<evidence type="ECO:0000256" key="5">
    <source>
        <dbReference type="ARBA" id="ARBA00022771"/>
    </source>
</evidence>
<dbReference type="Proteomes" id="UP001293593">
    <property type="component" value="Unassembled WGS sequence"/>
</dbReference>
<evidence type="ECO:0000256" key="1">
    <source>
        <dbReference type="ARBA" id="ARBA00000900"/>
    </source>
</evidence>
<evidence type="ECO:0000256" key="8">
    <source>
        <dbReference type="PROSITE-ProRule" id="PRU00175"/>
    </source>
</evidence>
<evidence type="ECO:0000256" key="9">
    <source>
        <dbReference type="SAM" id="MobiDB-lite"/>
    </source>
</evidence>